<feature type="transmembrane region" description="Helical" evidence="1">
    <location>
        <begin position="42"/>
        <end position="64"/>
    </location>
</feature>
<accession>A0ABY5H0F1</accession>
<dbReference type="Proteomes" id="UP001059950">
    <property type="component" value="Chromosome"/>
</dbReference>
<evidence type="ECO:0000256" key="1">
    <source>
        <dbReference type="SAM" id="Phobius"/>
    </source>
</evidence>
<gene>
    <name evidence="2" type="ORF">KDX31_09285</name>
</gene>
<keyword evidence="1" id="KW-1133">Transmembrane helix</keyword>
<reference evidence="2" key="1">
    <citation type="submission" date="2021-04" db="EMBL/GenBank/DDBJ databases">
        <title>Oceanospirillales bacteria with DddD are important DMSP degraders in coastal seawater.</title>
        <authorList>
            <person name="Liu J."/>
        </authorList>
    </citation>
    <scope>NUCLEOTIDE SEQUENCE</scope>
    <source>
        <strain evidence="2">GY6</strain>
    </source>
</reference>
<name>A0ABY5H0F1_9GAMM</name>
<protein>
    <submittedName>
        <fullName evidence="2">Uncharacterized protein</fullName>
    </submittedName>
</protein>
<dbReference type="EMBL" id="CP073344">
    <property type="protein sequence ID" value="UTW05163.1"/>
    <property type="molecule type" value="Genomic_DNA"/>
</dbReference>
<keyword evidence="3" id="KW-1185">Reference proteome</keyword>
<organism evidence="2 3">
    <name type="scientific">Amphritea atlantica</name>
    <dbReference type="NCBI Taxonomy" id="355243"/>
    <lineage>
        <taxon>Bacteria</taxon>
        <taxon>Pseudomonadati</taxon>
        <taxon>Pseudomonadota</taxon>
        <taxon>Gammaproteobacteria</taxon>
        <taxon>Oceanospirillales</taxon>
        <taxon>Oceanospirillaceae</taxon>
        <taxon>Amphritea</taxon>
    </lineage>
</organism>
<proteinExistence type="predicted"/>
<keyword evidence="1" id="KW-0472">Membrane</keyword>
<sequence length="78" mass="8893">MNSDKEVRRQTERLIYGLIVVCGLGAALYLFGTSFVSLTNKYFGILLTRTDLEIIYVVLVVILVKASFSRIDRKYRGD</sequence>
<evidence type="ECO:0000313" key="2">
    <source>
        <dbReference type="EMBL" id="UTW05163.1"/>
    </source>
</evidence>
<evidence type="ECO:0000313" key="3">
    <source>
        <dbReference type="Proteomes" id="UP001059950"/>
    </source>
</evidence>
<keyword evidence="1" id="KW-0812">Transmembrane</keyword>
<feature type="transmembrane region" description="Helical" evidence="1">
    <location>
        <begin position="14"/>
        <end position="36"/>
    </location>
</feature>